<feature type="transmembrane region" description="Helical" evidence="1">
    <location>
        <begin position="191"/>
        <end position="213"/>
    </location>
</feature>
<dbReference type="RefSeq" id="WP_209943332.1">
    <property type="nucleotide sequence ID" value="NZ_JAGGJU010000003.1"/>
</dbReference>
<organism evidence="3 4">
    <name type="scientific">Rhizobium halophytocola</name>
    <dbReference type="NCBI Taxonomy" id="735519"/>
    <lineage>
        <taxon>Bacteria</taxon>
        <taxon>Pseudomonadati</taxon>
        <taxon>Pseudomonadota</taxon>
        <taxon>Alphaproteobacteria</taxon>
        <taxon>Hyphomicrobiales</taxon>
        <taxon>Rhizobiaceae</taxon>
        <taxon>Rhizobium/Agrobacterium group</taxon>
        <taxon>Rhizobium</taxon>
    </lineage>
</organism>
<feature type="transmembrane region" description="Helical" evidence="1">
    <location>
        <begin position="40"/>
        <end position="60"/>
    </location>
</feature>
<evidence type="ECO:0000256" key="1">
    <source>
        <dbReference type="SAM" id="Phobius"/>
    </source>
</evidence>
<dbReference type="PROSITE" id="PS51257">
    <property type="entry name" value="PROKAR_LIPOPROTEIN"/>
    <property type="match status" value="1"/>
</dbReference>
<feature type="transmembrane region" description="Helical" evidence="1">
    <location>
        <begin position="126"/>
        <end position="143"/>
    </location>
</feature>
<proteinExistence type="predicted"/>
<evidence type="ECO:0000259" key="2">
    <source>
        <dbReference type="Pfam" id="PF14342"/>
    </source>
</evidence>
<reference evidence="3 4" key="1">
    <citation type="submission" date="2021-03" db="EMBL/GenBank/DDBJ databases">
        <title>Genomic Encyclopedia of Type Strains, Phase IV (KMG-IV): sequencing the most valuable type-strain genomes for metagenomic binning, comparative biology and taxonomic classification.</title>
        <authorList>
            <person name="Goeker M."/>
        </authorList>
    </citation>
    <scope>NUCLEOTIDE SEQUENCE [LARGE SCALE GENOMIC DNA]</scope>
    <source>
        <strain evidence="3 4">DSM 21600</strain>
    </source>
</reference>
<dbReference type="Pfam" id="PF14342">
    <property type="entry name" value="DUF4396"/>
    <property type="match status" value="1"/>
</dbReference>
<keyword evidence="1" id="KW-0812">Transmembrane</keyword>
<evidence type="ECO:0000313" key="3">
    <source>
        <dbReference type="EMBL" id="MBP1849885.1"/>
    </source>
</evidence>
<keyword evidence="4" id="KW-1185">Reference proteome</keyword>
<feature type="transmembrane region" description="Helical" evidence="1">
    <location>
        <begin position="228"/>
        <end position="251"/>
    </location>
</feature>
<keyword evidence="1" id="KW-1133">Transmembrane helix</keyword>
<sequence>MFPLWFRLLSSASLLLAVACAVFILLDLSRRPQPMRIMNVVWPVCALFGSIFLLVFYCLYGRAKTRPSLSGASAGTTMSHAGMQGHASGHRHHRANQRKAPFPIAVAKGALHCGSGCMLGDLAAEWLAFALPGIAVAFGWQWLFADKTFAVWILDFLFAFVLGIVFQYFAIVPMRGLSFREGVREAVKADALSLISWQVGMYGAMAIFQFWLLPDAFGSRAEVNQPSFWFIMQIAMLAGFVTAYPVNWWLIRKGVKEAM</sequence>
<name>A0ABS4DW17_9HYPH</name>
<feature type="transmembrane region" description="Helical" evidence="1">
    <location>
        <begin position="149"/>
        <end position="170"/>
    </location>
</feature>
<keyword evidence="1" id="KW-0472">Membrane</keyword>
<dbReference type="EMBL" id="JAGGJU010000003">
    <property type="protein sequence ID" value="MBP1849885.1"/>
    <property type="molecule type" value="Genomic_DNA"/>
</dbReference>
<gene>
    <name evidence="3" type="ORF">J2Z17_001306</name>
</gene>
<dbReference type="Proteomes" id="UP000759443">
    <property type="component" value="Unassembled WGS sequence"/>
</dbReference>
<evidence type="ECO:0000313" key="4">
    <source>
        <dbReference type="Proteomes" id="UP000759443"/>
    </source>
</evidence>
<accession>A0ABS4DW17</accession>
<feature type="domain" description="DUF4396" evidence="2">
    <location>
        <begin position="106"/>
        <end position="256"/>
    </location>
</feature>
<comment type="caution">
    <text evidence="3">The sequence shown here is derived from an EMBL/GenBank/DDBJ whole genome shotgun (WGS) entry which is preliminary data.</text>
</comment>
<protein>
    <recommendedName>
        <fullName evidence="2">DUF4396 domain-containing protein</fullName>
    </recommendedName>
</protein>
<dbReference type="InterPro" id="IPR025509">
    <property type="entry name" value="DUF4396"/>
</dbReference>